<gene>
    <name evidence="1" type="ORF">GXM_06467</name>
</gene>
<organism evidence="1 2">
    <name type="scientific">Nostoc sphaeroides CCNUC1</name>
    <dbReference type="NCBI Taxonomy" id="2653204"/>
    <lineage>
        <taxon>Bacteria</taxon>
        <taxon>Bacillati</taxon>
        <taxon>Cyanobacteriota</taxon>
        <taxon>Cyanophyceae</taxon>
        <taxon>Nostocales</taxon>
        <taxon>Nostocaceae</taxon>
        <taxon>Nostoc</taxon>
    </lineage>
</organism>
<proteinExistence type="predicted"/>
<dbReference type="KEGG" id="nsh:GXM_06467"/>
<dbReference type="EMBL" id="CP045226">
    <property type="protein sequence ID" value="QFS48973.1"/>
    <property type="molecule type" value="Genomic_DNA"/>
</dbReference>
<evidence type="ECO:0000313" key="2">
    <source>
        <dbReference type="Proteomes" id="UP000326678"/>
    </source>
</evidence>
<dbReference type="Proteomes" id="UP000326678">
    <property type="component" value="Chromosome Gxm1"/>
</dbReference>
<evidence type="ECO:0000313" key="1">
    <source>
        <dbReference type="EMBL" id="QFS48973.1"/>
    </source>
</evidence>
<accession>A0A5P8W880</accession>
<reference evidence="1 2" key="1">
    <citation type="submission" date="2019-10" db="EMBL/GenBank/DDBJ databases">
        <title>Genomic and transcriptomic insights into the perfect genentic adaptation of a filamentous nitrogen-fixing cyanobacterium to rice fields.</title>
        <authorList>
            <person name="Chen Z."/>
        </authorList>
    </citation>
    <scope>NUCLEOTIDE SEQUENCE [LARGE SCALE GENOMIC DNA]</scope>
    <source>
        <strain evidence="1">CCNUC1</strain>
    </source>
</reference>
<dbReference type="AlphaFoldDB" id="A0A5P8W880"/>
<sequence length="42" mass="4644">MLSLPMDGTIGIKFDNLEKSVVQLGSNPATITINRKSRFDHV</sequence>
<name>A0A5P8W880_9NOSO</name>
<protein>
    <submittedName>
        <fullName evidence="1">Uncharacterized protein</fullName>
    </submittedName>
</protein>
<keyword evidence="2" id="KW-1185">Reference proteome</keyword>